<evidence type="ECO:0000259" key="6">
    <source>
        <dbReference type="SMART" id="SM00732"/>
    </source>
</evidence>
<sequence>MARILAFDYGLSRTGIAVTDPLQIIASPLETVPTDQLWEYLHRYLQKEEVEAFVVGYPLKADGSPTHSTTAVDAFIQELKQRYPHIALHTVDEYGSSKDAVRAMIAGGTKQKYRRQKGNIDRTAATLLLQEFLQHRL</sequence>
<organism evidence="7 8">
    <name type="scientific">Thermonema lapsum</name>
    <dbReference type="NCBI Taxonomy" id="28195"/>
    <lineage>
        <taxon>Bacteria</taxon>
        <taxon>Pseudomonadati</taxon>
        <taxon>Bacteroidota</taxon>
        <taxon>Cytophagia</taxon>
        <taxon>Cytophagales</taxon>
        <taxon>Thermonemataceae</taxon>
        <taxon>Thermonema</taxon>
    </lineage>
</organism>
<dbReference type="InterPro" id="IPR006641">
    <property type="entry name" value="YqgF/RNaseH-like_dom"/>
</dbReference>
<evidence type="ECO:0000313" key="7">
    <source>
        <dbReference type="EMBL" id="NIK73971.1"/>
    </source>
</evidence>
<evidence type="ECO:0000256" key="1">
    <source>
        <dbReference type="ARBA" id="ARBA00022490"/>
    </source>
</evidence>
<dbReference type="RefSeq" id="WP_166919223.1">
    <property type="nucleotide sequence ID" value="NZ_JAASRN010000002.1"/>
</dbReference>
<gene>
    <name evidence="7" type="ORF">FHS56_001484</name>
</gene>
<dbReference type="HAMAP" id="MF_00651">
    <property type="entry name" value="Nuclease_YqgF"/>
    <property type="match status" value="1"/>
</dbReference>
<dbReference type="Gene3D" id="3.30.420.140">
    <property type="entry name" value="YqgF/RNase H-like domain"/>
    <property type="match status" value="1"/>
</dbReference>
<dbReference type="Proteomes" id="UP000537126">
    <property type="component" value="Unassembled WGS sequence"/>
</dbReference>
<protein>
    <recommendedName>
        <fullName evidence="5">Putative pre-16S rRNA nuclease</fullName>
        <ecNumber evidence="5">3.1.-.-</ecNumber>
    </recommendedName>
</protein>
<proteinExistence type="inferred from homology"/>
<dbReference type="InterPro" id="IPR005227">
    <property type="entry name" value="YqgF"/>
</dbReference>
<keyword evidence="4 5" id="KW-0378">Hydrolase</keyword>
<dbReference type="SUPFAM" id="SSF53098">
    <property type="entry name" value="Ribonuclease H-like"/>
    <property type="match status" value="1"/>
</dbReference>
<dbReference type="Pfam" id="PF03652">
    <property type="entry name" value="RuvX"/>
    <property type="match status" value="1"/>
</dbReference>
<keyword evidence="1 5" id="KW-0963">Cytoplasm</keyword>
<keyword evidence="3 5" id="KW-0540">Nuclease</keyword>
<comment type="caution">
    <text evidence="7">The sequence shown here is derived from an EMBL/GenBank/DDBJ whole genome shotgun (WGS) entry which is preliminary data.</text>
</comment>
<evidence type="ECO:0000256" key="2">
    <source>
        <dbReference type="ARBA" id="ARBA00022517"/>
    </source>
</evidence>
<dbReference type="NCBIfam" id="TIGR00250">
    <property type="entry name" value="RNAse_H_YqgF"/>
    <property type="match status" value="1"/>
</dbReference>
<comment type="subcellular location">
    <subcellularLocation>
        <location evidence="5">Cytoplasm</location>
    </subcellularLocation>
</comment>
<evidence type="ECO:0000256" key="3">
    <source>
        <dbReference type="ARBA" id="ARBA00022722"/>
    </source>
</evidence>
<dbReference type="CDD" id="cd16964">
    <property type="entry name" value="YqgF"/>
    <property type="match status" value="1"/>
</dbReference>
<dbReference type="GO" id="GO:0000967">
    <property type="term" value="P:rRNA 5'-end processing"/>
    <property type="evidence" value="ECO:0007669"/>
    <property type="project" value="UniProtKB-UniRule"/>
</dbReference>
<keyword evidence="2 5" id="KW-0690">Ribosome biogenesis</keyword>
<name>A0A846MRB3_9BACT</name>
<dbReference type="InterPro" id="IPR012337">
    <property type="entry name" value="RNaseH-like_sf"/>
</dbReference>
<dbReference type="EC" id="3.1.-.-" evidence="5"/>
<evidence type="ECO:0000313" key="8">
    <source>
        <dbReference type="Proteomes" id="UP000537126"/>
    </source>
</evidence>
<evidence type="ECO:0000256" key="4">
    <source>
        <dbReference type="ARBA" id="ARBA00022801"/>
    </source>
</evidence>
<dbReference type="PANTHER" id="PTHR33317">
    <property type="entry name" value="POLYNUCLEOTIDYL TRANSFERASE, RIBONUCLEASE H-LIKE SUPERFAMILY PROTEIN"/>
    <property type="match status" value="1"/>
</dbReference>
<dbReference type="PANTHER" id="PTHR33317:SF4">
    <property type="entry name" value="POLYNUCLEOTIDYL TRANSFERASE, RIBONUCLEASE H-LIKE SUPERFAMILY PROTEIN"/>
    <property type="match status" value="1"/>
</dbReference>
<dbReference type="AlphaFoldDB" id="A0A846MRB3"/>
<accession>A0A846MRB3</accession>
<dbReference type="GO" id="GO:0005829">
    <property type="term" value="C:cytosol"/>
    <property type="evidence" value="ECO:0007669"/>
    <property type="project" value="TreeGrafter"/>
</dbReference>
<dbReference type="GO" id="GO:0016788">
    <property type="term" value="F:hydrolase activity, acting on ester bonds"/>
    <property type="evidence" value="ECO:0007669"/>
    <property type="project" value="UniProtKB-UniRule"/>
</dbReference>
<reference evidence="7 8" key="1">
    <citation type="submission" date="2020-03" db="EMBL/GenBank/DDBJ databases">
        <title>Genomic Encyclopedia of Type Strains, Phase IV (KMG-IV): sequencing the most valuable type-strain genomes for metagenomic binning, comparative biology and taxonomic classification.</title>
        <authorList>
            <person name="Goeker M."/>
        </authorList>
    </citation>
    <scope>NUCLEOTIDE SEQUENCE [LARGE SCALE GENOMIC DNA]</scope>
    <source>
        <strain evidence="7 8">DSM 5718</strain>
    </source>
</reference>
<feature type="domain" description="YqgF/RNase H-like" evidence="6">
    <location>
        <begin position="2"/>
        <end position="100"/>
    </location>
</feature>
<keyword evidence="8" id="KW-1185">Reference proteome</keyword>
<dbReference type="GO" id="GO:0004518">
    <property type="term" value="F:nuclease activity"/>
    <property type="evidence" value="ECO:0007669"/>
    <property type="project" value="UniProtKB-KW"/>
</dbReference>
<evidence type="ECO:0000256" key="5">
    <source>
        <dbReference type="HAMAP-Rule" id="MF_00651"/>
    </source>
</evidence>
<dbReference type="InterPro" id="IPR037027">
    <property type="entry name" value="YqgF/RNaseH-like_dom_sf"/>
</dbReference>
<dbReference type="SMART" id="SM00732">
    <property type="entry name" value="YqgFc"/>
    <property type="match status" value="1"/>
</dbReference>
<dbReference type="EMBL" id="JAASRN010000002">
    <property type="protein sequence ID" value="NIK73971.1"/>
    <property type="molecule type" value="Genomic_DNA"/>
</dbReference>
<comment type="similarity">
    <text evidence="5">Belongs to the YqgF HJR family.</text>
</comment>
<comment type="function">
    <text evidence="5">Could be a nuclease involved in processing of the 5'-end of pre-16S rRNA.</text>
</comment>